<gene>
    <name evidence="1" type="ORF">Zm00014a_041233</name>
</gene>
<organism evidence="1 2">
    <name type="scientific">Zea mays</name>
    <name type="common">Maize</name>
    <dbReference type="NCBI Taxonomy" id="4577"/>
    <lineage>
        <taxon>Eukaryota</taxon>
        <taxon>Viridiplantae</taxon>
        <taxon>Streptophyta</taxon>
        <taxon>Embryophyta</taxon>
        <taxon>Tracheophyta</taxon>
        <taxon>Spermatophyta</taxon>
        <taxon>Magnoliopsida</taxon>
        <taxon>Liliopsida</taxon>
        <taxon>Poales</taxon>
        <taxon>Poaceae</taxon>
        <taxon>PACMAD clade</taxon>
        <taxon>Panicoideae</taxon>
        <taxon>Andropogonodae</taxon>
        <taxon>Andropogoneae</taxon>
        <taxon>Tripsacinae</taxon>
        <taxon>Zea</taxon>
    </lineage>
</organism>
<evidence type="ECO:0000313" key="1">
    <source>
        <dbReference type="EMBL" id="PWZ11602.1"/>
    </source>
</evidence>
<proteinExistence type="predicted"/>
<reference evidence="1 2" key="1">
    <citation type="journal article" date="2018" name="Nat. Genet.">
        <title>Extensive intraspecific gene order and gene structural variations between Mo17 and other maize genomes.</title>
        <authorList>
            <person name="Sun S."/>
            <person name="Zhou Y."/>
            <person name="Chen J."/>
            <person name="Shi J."/>
            <person name="Zhao H."/>
            <person name="Zhao H."/>
            <person name="Song W."/>
            <person name="Zhang M."/>
            <person name="Cui Y."/>
            <person name="Dong X."/>
            <person name="Liu H."/>
            <person name="Ma X."/>
            <person name="Jiao Y."/>
            <person name="Wang B."/>
            <person name="Wei X."/>
            <person name="Stein J.C."/>
            <person name="Glaubitz J.C."/>
            <person name="Lu F."/>
            <person name="Yu G."/>
            <person name="Liang C."/>
            <person name="Fengler K."/>
            <person name="Li B."/>
            <person name="Rafalski A."/>
            <person name="Schnable P.S."/>
            <person name="Ware D.H."/>
            <person name="Buckler E.S."/>
            <person name="Lai J."/>
        </authorList>
    </citation>
    <scope>NUCLEOTIDE SEQUENCE [LARGE SCALE GENOMIC DNA]</scope>
    <source>
        <strain evidence="2">cv. Missouri 17</strain>
        <tissue evidence="1">Seedling</tissue>
    </source>
</reference>
<comment type="caution">
    <text evidence="1">The sequence shown here is derived from an EMBL/GenBank/DDBJ whole genome shotgun (WGS) entry which is preliminary data.</text>
</comment>
<dbReference type="AlphaFoldDB" id="A0A3L6DSR5"/>
<accession>A0A3L6DSR5</accession>
<evidence type="ECO:0000313" key="2">
    <source>
        <dbReference type="Proteomes" id="UP000251960"/>
    </source>
</evidence>
<dbReference type="EMBL" id="NCVQ01000009">
    <property type="protein sequence ID" value="PWZ11602.1"/>
    <property type="molecule type" value="Genomic_DNA"/>
</dbReference>
<name>A0A3L6DSR5_MAIZE</name>
<protein>
    <submittedName>
        <fullName evidence="1">Uncharacterized protein</fullName>
    </submittedName>
</protein>
<feature type="non-terminal residue" evidence="1">
    <location>
        <position position="1"/>
    </location>
</feature>
<sequence length="22" mass="2470">SPIEQLALGKYFAIGNFDLLLF</sequence>
<dbReference type="Proteomes" id="UP000251960">
    <property type="component" value="Chromosome 8"/>
</dbReference>